<gene>
    <name evidence="2" type="ORF">EJK53_2010</name>
    <name evidence="3" type="ORF">EJK54_1274</name>
</gene>
<organism evidence="2 5">
    <name type="scientific">Moraxella catarrhalis</name>
    <name type="common">Branhamella catarrhalis</name>
    <dbReference type="NCBI Taxonomy" id="480"/>
    <lineage>
        <taxon>Bacteria</taxon>
        <taxon>Pseudomonadati</taxon>
        <taxon>Pseudomonadota</taxon>
        <taxon>Gammaproteobacteria</taxon>
        <taxon>Moraxellales</taxon>
        <taxon>Moraxellaceae</taxon>
        <taxon>Moraxella</taxon>
    </lineage>
</organism>
<keyword evidence="4" id="KW-1185">Reference proteome</keyword>
<feature type="transmembrane region" description="Helical" evidence="1">
    <location>
        <begin position="34"/>
        <end position="54"/>
    </location>
</feature>
<reference evidence="4 5" key="1">
    <citation type="submission" date="2018-12" db="EMBL/GenBank/DDBJ databases">
        <title>Persistence of Moraxella catarrhalis in Chronic Obstructive Pulmonary Disease and Regulation of the Hag/MID Adhesin.</title>
        <authorList>
            <person name="Murphy T."/>
            <person name="Zhao X."/>
            <person name="Vyas G."/>
            <person name="Aluvathingal J."/>
            <person name="Nadendla S."/>
            <person name="Tallon L."/>
            <person name="Tettelin H."/>
        </authorList>
    </citation>
    <scope>NUCLEOTIDE SEQUENCE [LARGE SCALE GENOMIC DNA]</scope>
    <source>
        <strain evidence="3 4">173P27B1</strain>
        <strain evidence="2 5">46P58B1</strain>
    </source>
</reference>
<name>A0A3Q9GD99_MORCA</name>
<dbReference type="Proteomes" id="UP000268436">
    <property type="component" value="Unassembled WGS sequence"/>
</dbReference>
<evidence type="ECO:0000313" key="5">
    <source>
        <dbReference type="Proteomes" id="UP000280228"/>
    </source>
</evidence>
<keyword evidence="1" id="KW-0812">Transmembrane</keyword>
<dbReference type="EMBL" id="RYER01000019">
    <property type="protein sequence ID" value="RUO15448.1"/>
    <property type="molecule type" value="Genomic_DNA"/>
</dbReference>
<protein>
    <submittedName>
        <fullName evidence="2">Uncharacterized protein</fullName>
    </submittedName>
</protein>
<keyword evidence="1" id="KW-0472">Membrane</keyword>
<accession>A0A3Q9GD99</accession>
<evidence type="ECO:0000313" key="4">
    <source>
        <dbReference type="Proteomes" id="UP000268436"/>
    </source>
</evidence>
<evidence type="ECO:0000313" key="2">
    <source>
        <dbReference type="EMBL" id="AZQ93302.1"/>
    </source>
</evidence>
<dbReference type="EMBL" id="CP034662">
    <property type="protein sequence ID" value="AZQ93302.1"/>
    <property type="molecule type" value="Genomic_DNA"/>
</dbReference>
<keyword evidence="1" id="KW-1133">Transmembrane helix</keyword>
<proteinExistence type="predicted"/>
<sequence>MIAVVCLILSNLLSQSLKDGVTKIKLPYKKQLSAMDFTAESTAFYAFLAVLFIIQY</sequence>
<evidence type="ECO:0000313" key="3">
    <source>
        <dbReference type="EMBL" id="RUO15448.1"/>
    </source>
</evidence>
<dbReference type="Proteomes" id="UP000280228">
    <property type="component" value="Chromosome"/>
</dbReference>
<evidence type="ECO:0000256" key="1">
    <source>
        <dbReference type="SAM" id="Phobius"/>
    </source>
</evidence>
<dbReference type="AlphaFoldDB" id="A0A3Q9GD99"/>